<reference evidence="1 2" key="1">
    <citation type="submission" date="2017-11" db="EMBL/GenBank/DDBJ databases">
        <title>Genomic Encyclopedia of Archaeal and Bacterial Type Strains, Phase II (KMG-II): From Individual Species to Whole Genera.</title>
        <authorList>
            <person name="Goeker M."/>
        </authorList>
    </citation>
    <scope>NUCLEOTIDE SEQUENCE [LARGE SCALE GENOMIC DNA]</scope>
    <source>
        <strain evidence="1 2">DSM 25625</strain>
    </source>
</reference>
<proteinExistence type="predicted"/>
<keyword evidence="2" id="KW-1185">Reference proteome</keyword>
<evidence type="ECO:0000313" key="1">
    <source>
        <dbReference type="EMBL" id="PJJ65563.1"/>
    </source>
</evidence>
<sequence length="140" mass="14818">MGVFHDLFRLGRAGVKQSLDTDYAANLKQSADLAEQFAGLQPGEVPAGYGAPTANPFDNLRMHAGMIQGSGTVVALADNGTKLGDTTVYAVDLDITLPGQQPYRTVYTTVIAQSALPNWQPGSMITLRVSPTDPHSVMLG</sequence>
<name>A0A2M9C4V9_9MICO</name>
<dbReference type="EMBL" id="PGFB01000001">
    <property type="protein sequence ID" value="PJJ65563.1"/>
    <property type="molecule type" value="Genomic_DNA"/>
</dbReference>
<dbReference type="OrthoDB" id="5065573at2"/>
<dbReference type="Proteomes" id="UP000230161">
    <property type="component" value="Unassembled WGS sequence"/>
</dbReference>
<comment type="caution">
    <text evidence="1">The sequence shown here is derived from an EMBL/GenBank/DDBJ whole genome shotgun (WGS) entry which is preliminary data.</text>
</comment>
<protein>
    <submittedName>
        <fullName evidence="1">Uncharacterized protein</fullName>
    </submittedName>
</protein>
<organism evidence="1 2">
    <name type="scientific">Compostimonas suwonensis</name>
    <dbReference type="NCBI Taxonomy" id="1048394"/>
    <lineage>
        <taxon>Bacteria</taxon>
        <taxon>Bacillati</taxon>
        <taxon>Actinomycetota</taxon>
        <taxon>Actinomycetes</taxon>
        <taxon>Micrococcales</taxon>
        <taxon>Microbacteriaceae</taxon>
        <taxon>Compostimonas</taxon>
    </lineage>
</organism>
<evidence type="ECO:0000313" key="2">
    <source>
        <dbReference type="Proteomes" id="UP000230161"/>
    </source>
</evidence>
<dbReference type="AlphaFoldDB" id="A0A2M9C4V9"/>
<gene>
    <name evidence="1" type="ORF">CLV54_0596</name>
</gene>
<dbReference type="RefSeq" id="WP_100343438.1">
    <property type="nucleotide sequence ID" value="NZ_PGFB01000001.1"/>
</dbReference>
<accession>A0A2M9C4V9</accession>